<name>A0ABT0YGL1_9ACTN</name>
<keyword evidence="2" id="KW-1185">Reference proteome</keyword>
<accession>A0ABT0YGL1</accession>
<dbReference type="EMBL" id="JAMQOL010000104">
    <property type="protein sequence ID" value="MCM4085181.1"/>
    <property type="molecule type" value="Genomic_DNA"/>
</dbReference>
<reference evidence="1 2" key="1">
    <citation type="submission" date="2022-06" db="EMBL/GenBank/DDBJ databases">
        <title>Actinoplanes abujensis sp. nov., isolated from Nigerian arid soil.</title>
        <authorList>
            <person name="Ding P."/>
        </authorList>
    </citation>
    <scope>NUCLEOTIDE SEQUENCE [LARGE SCALE GENOMIC DNA]</scope>
    <source>
        <strain evidence="2">TRM88002</strain>
    </source>
</reference>
<proteinExistence type="predicted"/>
<dbReference type="RefSeq" id="WP_251804911.1">
    <property type="nucleotide sequence ID" value="NZ_JAMQOL010000104.1"/>
</dbReference>
<sequence length="64" mass="6999">MPVTEEGAVTVAAEDHQFRTLAGIQQDLRRAFQDPGGERNRVVILAPHLCHCFSQTLLGVPDDA</sequence>
<dbReference type="Proteomes" id="UP001523216">
    <property type="component" value="Unassembled WGS sequence"/>
</dbReference>
<protein>
    <submittedName>
        <fullName evidence="1">Uncharacterized protein</fullName>
    </submittedName>
</protein>
<organism evidence="1 2">
    <name type="scientific">Paractinoplanes hotanensis</name>
    <dbReference type="NCBI Taxonomy" id="2906497"/>
    <lineage>
        <taxon>Bacteria</taxon>
        <taxon>Bacillati</taxon>
        <taxon>Actinomycetota</taxon>
        <taxon>Actinomycetes</taxon>
        <taxon>Micromonosporales</taxon>
        <taxon>Micromonosporaceae</taxon>
        <taxon>Paractinoplanes</taxon>
    </lineage>
</organism>
<comment type="caution">
    <text evidence="1">The sequence shown here is derived from an EMBL/GenBank/DDBJ whole genome shotgun (WGS) entry which is preliminary data.</text>
</comment>
<feature type="non-terminal residue" evidence="1">
    <location>
        <position position="64"/>
    </location>
</feature>
<gene>
    <name evidence="1" type="ORF">LXN57_47420</name>
</gene>
<evidence type="ECO:0000313" key="1">
    <source>
        <dbReference type="EMBL" id="MCM4085181.1"/>
    </source>
</evidence>
<evidence type="ECO:0000313" key="2">
    <source>
        <dbReference type="Proteomes" id="UP001523216"/>
    </source>
</evidence>